<dbReference type="Pfam" id="PF12796">
    <property type="entry name" value="Ank_2"/>
    <property type="match status" value="2"/>
</dbReference>
<dbReference type="Gene3D" id="1.25.40.20">
    <property type="entry name" value="Ankyrin repeat-containing domain"/>
    <property type="match status" value="1"/>
</dbReference>
<evidence type="ECO:0000256" key="2">
    <source>
        <dbReference type="ARBA" id="ARBA00023043"/>
    </source>
</evidence>
<evidence type="ECO:0000256" key="3">
    <source>
        <dbReference type="PROSITE-ProRule" id="PRU00023"/>
    </source>
</evidence>
<feature type="repeat" description="ANK" evidence="3">
    <location>
        <begin position="212"/>
        <end position="238"/>
    </location>
</feature>
<accession>A0A378RKD4</accession>
<proteinExistence type="predicted"/>
<name>A0A378RKD4_MYROD</name>
<sequence>MTRHIMRSLLLICTAGLSTNLMASCSDSNTNEITYTMNTTIEKELFQAVAANNLTKVKEILTTNSVNLEAQNSKGETPLMVATYKKYNPIALYLMDQGANVNTQDTNLNSPFLYAGAEGNLELVQKSLAHGADFTIFNRYNGTALIPAAEKGHLEVVKLLVNTPNFPIDHVNRLGWTALMEAIVLSNGGTVHVDIVKALIDGGVDVNIPDHDGKTPLHHAKARKFTAMVQLLEAAGAH</sequence>
<dbReference type="SMART" id="SM00248">
    <property type="entry name" value="ANK"/>
    <property type="match status" value="5"/>
</dbReference>
<feature type="chain" id="PRO_5016911994" evidence="4">
    <location>
        <begin position="24"/>
        <end position="238"/>
    </location>
</feature>
<dbReference type="Proteomes" id="UP000255024">
    <property type="component" value="Unassembled WGS sequence"/>
</dbReference>
<feature type="repeat" description="ANK" evidence="3">
    <location>
        <begin position="174"/>
        <end position="211"/>
    </location>
</feature>
<feature type="signal peptide" evidence="4">
    <location>
        <begin position="1"/>
        <end position="23"/>
    </location>
</feature>
<keyword evidence="4" id="KW-0732">Signal</keyword>
<dbReference type="SUPFAM" id="SSF48403">
    <property type="entry name" value="Ankyrin repeat"/>
    <property type="match status" value="1"/>
</dbReference>
<organism evidence="5 6">
    <name type="scientific">Myroides odoratus</name>
    <name type="common">Flavobacterium odoratum</name>
    <dbReference type="NCBI Taxonomy" id="256"/>
    <lineage>
        <taxon>Bacteria</taxon>
        <taxon>Pseudomonadati</taxon>
        <taxon>Bacteroidota</taxon>
        <taxon>Flavobacteriia</taxon>
        <taxon>Flavobacteriales</taxon>
        <taxon>Flavobacteriaceae</taxon>
        <taxon>Myroides</taxon>
    </lineage>
</organism>
<dbReference type="PROSITE" id="PS50088">
    <property type="entry name" value="ANK_REPEAT"/>
    <property type="match status" value="3"/>
</dbReference>
<keyword evidence="1" id="KW-0677">Repeat</keyword>
<dbReference type="AlphaFoldDB" id="A0A378RKD4"/>
<dbReference type="PANTHER" id="PTHR24188">
    <property type="entry name" value="ANKYRIN REPEAT PROTEIN"/>
    <property type="match status" value="1"/>
</dbReference>
<evidence type="ECO:0000313" key="6">
    <source>
        <dbReference type="Proteomes" id="UP000255024"/>
    </source>
</evidence>
<evidence type="ECO:0000256" key="1">
    <source>
        <dbReference type="ARBA" id="ARBA00022737"/>
    </source>
</evidence>
<evidence type="ECO:0000256" key="4">
    <source>
        <dbReference type="SAM" id="SignalP"/>
    </source>
</evidence>
<dbReference type="PROSITE" id="PS51257">
    <property type="entry name" value="PROKAR_LIPOPROTEIN"/>
    <property type="match status" value="1"/>
</dbReference>
<dbReference type="InterPro" id="IPR002110">
    <property type="entry name" value="Ankyrin_rpt"/>
</dbReference>
<keyword evidence="2 3" id="KW-0040">ANK repeat</keyword>
<dbReference type="EMBL" id="UGQL01000001">
    <property type="protein sequence ID" value="STZ26617.1"/>
    <property type="molecule type" value="Genomic_DNA"/>
</dbReference>
<dbReference type="InterPro" id="IPR036770">
    <property type="entry name" value="Ankyrin_rpt-contain_sf"/>
</dbReference>
<dbReference type="PANTHER" id="PTHR24188:SF29">
    <property type="entry name" value="GH09064P"/>
    <property type="match status" value="1"/>
</dbReference>
<gene>
    <name evidence="5" type="ORF">NCTC11179_00138</name>
</gene>
<feature type="repeat" description="ANK" evidence="3">
    <location>
        <begin position="74"/>
        <end position="106"/>
    </location>
</feature>
<dbReference type="RefSeq" id="WP_115089732.1">
    <property type="nucleotide sequence ID" value="NZ_CP068107.1"/>
</dbReference>
<evidence type="ECO:0000313" key="5">
    <source>
        <dbReference type="EMBL" id="STZ26617.1"/>
    </source>
</evidence>
<dbReference type="PROSITE" id="PS50297">
    <property type="entry name" value="ANK_REP_REGION"/>
    <property type="match status" value="2"/>
</dbReference>
<reference evidence="5 6" key="1">
    <citation type="submission" date="2018-06" db="EMBL/GenBank/DDBJ databases">
        <authorList>
            <consortium name="Pathogen Informatics"/>
            <person name="Doyle S."/>
        </authorList>
    </citation>
    <scope>NUCLEOTIDE SEQUENCE [LARGE SCALE GENOMIC DNA]</scope>
    <source>
        <strain evidence="5 6">NCTC11179</strain>
    </source>
</reference>
<protein>
    <submittedName>
        <fullName evidence="5">Ribulose-5-phosphate 4-epimerase and related epimerases and aldolases</fullName>
    </submittedName>
</protein>
<keyword evidence="6" id="KW-1185">Reference proteome</keyword>